<dbReference type="PROSITE" id="PS00760">
    <property type="entry name" value="SPASE_I_2"/>
    <property type="match status" value="1"/>
</dbReference>
<evidence type="ECO:0000313" key="9">
    <source>
        <dbReference type="EMBL" id="GLR89874.1"/>
    </source>
</evidence>
<evidence type="ECO:0000256" key="6">
    <source>
        <dbReference type="RuleBase" id="RU003993"/>
    </source>
</evidence>
<keyword evidence="6" id="KW-1133">Transmembrane helix</keyword>
<dbReference type="NCBIfam" id="TIGR02227">
    <property type="entry name" value="sigpep_I_bact"/>
    <property type="match status" value="1"/>
</dbReference>
<dbReference type="PANTHER" id="PTHR43390:SF14">
    <property type="entry name" value="SIGNAL PEPTIDASE I"/>
    <property type="match status" value="1"/>
</dbReference>
<evidence type="ECO:0000313" key="10">
    <source>
        <dbReference type="Proteomes" id="UP001156905"/>
    </source>
</evidence>
<evidence type="ECO:0000256" key="1">
    <source>
        <dbReference type="ARBA" id="ARBA00000677"/>
    </source>
</evidence>
<dbReference type="InterPro" id="IPR036286">
    <property type="entry name" value="LexA/Signal_pep-like_sf"/>
</dbReference>
<dbReference type="Gene3D" id="2.10.109.10">
    <property type="entry name" value="Umud Fragment, subunit A"/>
    <property type="match status" value="1"/>
</dbReference>
<evidence type="ECO:0000256" key="4">
    <source>
        <dbReference type="ARBA" id="ARBA00022670"/>
    </source>
</evidence>
<evidence type="ECO:0000259" key="8">
    <source>
        <dbReference type="Pfam" id="PF10502"/>
    </source>
</evidence>
<dbReference type="Pfam" id="PF10502">
    <property type="entry name" value="Peptidase_S26"/>
    <property type="match status" value="1"/>
</dbReference>
<dbReference type="Proteomes" id="UP001156905">
    <property type="component" value="Unassembled WGS sequence"/>
</dbReference>
<keyword evidence="4 6" id="KW-0645">Protease</keyword>
<accession>A0ABQ6B616</accession>
<dbReference type="InterPro" id="IPR000223">
    <property type="entry name" value="Pept_S26A_signal_pept_1"/>
</dbReference>
<keyword evidence="5 6" id="KW-0378">Hydrolase</keyword>
<dbReference type="EC" id="3.4.21.89" evidence="2 6"/>
<dbReference type="CDD" id="cd06530">
    <property type="entry name" value="S26_SPase_I"/>
    <property type="match status" value="1"/>
</dbReference>
<dbReference type="PROSITE" id="PS00761">
    <property type="entry name" value="SPASE_I_3"/>
    <property type="match status" value="1"/>
</dbReference>
<keyword evidence="10" id="KW-1185">Reference proteome</keyword>
<gene>
    <name evidence="9" type="ORF">GCM10007857_65880</name>
</gene>
<dbReference type="InterPro" id="IPR019756">
    <property type="entry name" value="Pept_S26A_signal_pept_1_Ser-AS"/>
</dbReference>
<comment type="catalytic activity">
    <reaction evidence="1 6">
        <text>Cleavage of hydrophobic, N-terminal signal or leader sequences from secreted and periplasmic proteins.</text>
        <dbReference type="EC" id="3.4.21.89"/>
    </reaction>
</comment>
<dbReference type="PRINTS" id="PR00727">
    <property type="entry name" value="LEADERPTASE"/>
</dbReference>
<organism evidence="9 10">
    <name type="scientific">Bradyrhizobium iriomotense</name>
    <dbReference type="NCBI Taxonomy" id="441950"/>
    <lineage>
        <taxon>Bacteria</taxon>
        <taxon>Pseudomonadati</taxon>
        <taxon>Pseudomonadota</taxon>
        <taxon>Alphaproteobacteria</taxon>
        <taxon>Hyphomicrobiales</taxon>
        <taxon>Nitrobacteraceae</taxon>
        <taxon>Bradyrhizobium</taxon>
    </lineage>
</organism>
<comment type="subcellular location">
    <subcellularLocation>
        <location evidence="7">Membrane</location>
        <topology evidence="7">Single-pass type II membrane protein</topology>
    </subcellularLocation>
</comment>
<feature type="transmembrane region" description="Helical" evidence="6">
    <location>
        <begin position="20"/>
        <end position="41"/>
    </location>
</feature>
<keyword evidence="6" id="KW-0812">Transmembrane</keyword>
<protein>
    <recommendedName>
        <fullName evidence="3 6">Signal peptidase I</fullName>
        <ecNumber evidence="2 6">3.4.21.89</ecNumber>
    </recommendedName>
</protein>
<proteinExistence type="inferred from homology"/>
<name>A0ABQ6B616_9BRAD</name>
<reference evidence="10" key="1">
    <citation type="journal article" date="2019" name="Int. J. Syst. Evol. Microbiol.">
        <title>The Global Catalogue of Microorganisms (GCM) 10K type strain sequencing project: providing services to taxonomists for standard genome sequencing and annotation.</title>
        <authorList>
            <consortium name="The Broad Institute Genomics Platform"/>
            <consortium name="The Broad Institute Genome Sequencing Center for Infectious Disease"/>
            <person name="Wu L."/>
            <person name="Ma J."/>
        </authorList>
    </citation>
    <scope>NUCLEOTIDE SEQUENCE [LARGE SCALE GENOMIC DNA]</scope>
    <source>
        <strain evidence="10">NBRC 102520</strain>
    </source>
</reference>
<dbReference type="RefSeq" id="WP_284272333.1">
    <property type="nucleotide sequence ID" value="NZ_BSOW01000029.1"/>
</dbReference>
<comment type="similarity">
    <text evidence="7">Belongs to the peptidase S26 family.</text>
</comment>
<evidence type="ECO:0000256" key="7">
    <source>
        <dbReference type="RuleBase" id="RU362042"/>
    </source>
</evidence>
<dbReference type="InterPro" id="IPR019757">
    <property type="entry name" value="Pept_S26A_signal_pept_1_Lys-AS"/>
</dbReference>
<sequence>MTTLQESVRPKPRSSEWKAVLILILLIPVLWSPPFVFRFLLFQPFSIPSGSMTPTLIVGDYVLASKYAYGYDRYSFPYALPLFSGRILASDPARGDIVVFRAGKDASVDYIKRVVGLPGDRIQMQQGELVINDRPVARERLKDSLNAAVCGLDPGARVKRWREALPNGVSYETYDCIDNGYYDNTLVYTVPAGHVFVLGDNRDNSTDSRVMTSIGYVPMDHLVGRVSRIFWSMTEDGDPRMERFWKAVR</sequence>
<evidence type="ECO:0000256" key="2">
    <source>
        <dbReference type="ARBA" id="ARBA00013208"/>
    </source>
</evidence>
<dbReference type="InterPro" id="IPR019758">
    <property type="entry name" value="Pept_S26A_signal_pept_1_CS"/>
</dbReference>
<feature type="domain" description="Peptidase S26" evidence="8">
    <location>
        <begin position="21"/>
        <end position="231"/>
    </location>
</feature>
<keyword evidence="6" id="KW-0472">Membrane</keyword>
<dbReference type="PROSITE" id="PS00501">
    <property type="entry name" value="SPASE_I_1"/>
    <property type="match status" value="1"/>
</dbReference>
<dbReference type="InterPro" id="IPR019533">
    <property type="entry name" value="Peptidase_S26"/>
</dbReference>
<dbReference type="PANTHER" id="PTHR43390">
    <property type="entry name" value="SIGNAL PEPTIDASE I"/>
    <property type="match status" value="1"/>
</dbReference>
<dbReference type="EMBL" id="BSOW01000029">
    <property type="protein sequence ID" value="GLR89874.1"/>
    <property type="molecule type" value="Genomic_DNA"/>
</dbReference>
<comment type="caution">
    <text evidence="9">The sequence shown here is derived from an EMBL/GenBank/DDBJ whole genome shotgun (WGS) entry which is preliminary data.</text>
</comment>
<evidence type="ECO:0000256" key="3">
    <source>
        <dbReference type="ARBA" id="ARBA00019232"/>
    </source>
</evidence>
<evidence type="ECO:0000256" key="5">
    <source>
        <dbReference type="ARBA" id="ARBA00022801"/>
    </source>
</evidence>
<dbReference type="SUPFAM" id="SSF51306">
    <property type="entry name" value="LexA/Signal peptidase"/>
    <property type="match status" value="1"/>
</dbReference>